<keyword evidence="2" id="KW-1185">Reference proteome</keyword>
<dbReference type="KEGG" id="noy:EXE57_17225"/>
<dbReference type="PANTHER" id="PTHR48098">
    <property type="entry name" value="ENTEROCHELIN ESTERASE-RELATED"/>
    <property type="match status" value="1"/>
</dbReference>
<dbReference type="InterPro" id="IPR050583">
    <property type="entry name" value="Mycobacterial_A85_antigen"/>
</dbReference>
<accession>A0A4P7GPU1</accession>
<dbReference type="AlphaFoldDB" id="A0A4P7GPU1"/>
<dbReference type="Gene3D" id="3.40.50.1820">
    <property type="entry name" value="alpha/beta hydrolase"/>
    <property type="match status" value="1"/>
</dbReference>
<evidence type="ECO:0000313" key="2">
    <source>
        <dbReference type="Proteomes" id="UP000294894"/>
    </source>
</evidence>
<dbReference type="Proteomes" id="UP000294894">
    <property type="component" value="Chromosome"/>
</dbReference>
<dbReference type="Pfam" id="PF00756">
    <property type="entry name" value="Esterase"/>
    <property type="match status" value="1"/>
</dbReference>
<dbReference type="EMBL" id="CP038267">
    <property type="protein sequence ID" value="QBR93827.1"/>
    <property type="molecule type" value="Genomic_DNA"/>
</dbReference>
<dbReference type="InterPro" id="IPR000801">
    <property type="entry name" value="Esterase-like"/>
</dbReference>
<dbReference type="PANTHER" id="PTHR48098:SF1">
    <property type="entry name" value="DIACYLGLYCEROL ACYLTRANSFERASE_MYCOLYLTRANSFERASE AG85A"/>
    <property type="match status" value="1"/>
</dbReference>
<dbReference type="RefSeq" id="WP_135079634.1">
    <property type="nucleotide sequence ID" value="NZ_CP038267.1"/>
</dbReference>
<name>A0A4P7GPU1_9ACTN</name>
<reference evidence="1 2" key="1">
    <citation type="submission" date="2019-03" db="EMBL/GenBank/DDBJ databases">
        <title>Three New Species of Nocardioides, Nocardioides euryhalodurans sp. nov., Nocardioides seonyuensis sp. nov. and Nocardioides eburneoflavus sp. nov., Iolated from Soil.</title>
        <authorList>
            <person name="Roh S.G."/>
            <person name="Lee C."/>
            <person name="Kim M.-K."/>
            <person name="Kim S.B."/>
        </authorList>
    </citation>
    <scope>NUCLEOTIDE SEQUENCE [LARGE SCALE GENOMIC DNA]</scope>
    <source>
        <strain evidence="1 2">MMS17-SY117</strain>
    </source>
</reference>
<dbReference type="GO" id="GO:0016747">
    <property type="term" value="F:acyltransferase activity, transferring groups other than amino-acyl groups"/>
    <property type="evidence" value="ECO:0007669"/>
    <property type="project" value="TreeGrafter"/>
</dbReference>
<sequence>MALLTVDLFSESLEVGTSLSVVLPQATRAQIGIDSVSAPPHGWPVLYLLHGLSDDHSAWVRYTSIERYAREAGLAVVMPAAGRSFYADEARGHRYWTWISEELPGVVAEMFRVSTRPQDTYVAGLSMGGYGALKLALRHPDRFAAAASLSGAVDVSILATAPERAELHERVFAGSIPAGADLFSLVDALDPAAAPPLWVGCGTEDVLHDANRRFVDHAVAAGLDVTSDFRPGLHEWGLWDRVVRDVIAWLPRPKVGP</sequence>
<evidence type="ECO:0000313" key="1">
    <source>
        <dbReference type="EMBL" id="QBR93827.1"/>
    </source>
</evidence>
<gene>
    <name evidence="1" type="ORF">EXE57_17225</name>
</gene>
<organism evidence="1 2">
    <name type="scientific">Nocardioides euryhalodurans</name>
    <dbReference type="NCBI Taxonomy" id="2518370"/>
    <lineage>
        <taxon>Bacteria</taxon>
        <taxon>Bacillati</taxon>
        <taxon>Actinomycetota</taxon>
        <taxon>Actinomycetes</taxon>
        <taxon>Propionibacteriales</taxon>
        <taxon>Nocardioidaceae</taxon>
        <taxon>Nocardioides</taxon>
    </lineage>
</organism>
<proteinExistence type="predicted"/>
<dbReference type="InterPro" id="IPR029058">
    <property type="entry name" value="AB_hydrolase_fold"/>
</dbReference>
<protein>
    <submittedName>
        <fullName evidence="1">Esterase family protein</fullName>
    </submittedName>
</protein>
<dbReference type="OrthoDB" id="4527292at2"/>
<dbReference type="SUPFAM" id="SSF53474">
    <property type="entry name" value="alpha/beta-Hydrolases"/>
    <property type="match status" value="1"/>
</dbReference>